<dbReference type="InterPro" id="IPR038765">
    <property type="entry name" value="Papain-like_cys_pep_sf"/>
</dbReference>
<dbReference type="Gene3D" id="3.10.620.30">
    <property type="match status" value="1"/>
</dbReference>
<feature type="region of interest" description="Disordered" evidence="1">
    <location>
        <begin position="771"/>
        <end position="792"/>
    </location>
</feature>
<feature type="transmembrane region" description="Helical" evidence="2">
    <location>
        <begin position="242"/>
        <end position="260"/>
    </location>
</feature>
<keyword evidence="2" id="KW-0812">Transmembrane</keyword>
<comment type="caution">
    <text evidence="4">The sequence shown here is derived from an EMBL/GenBank/DDBJ whole genome shotgun (WGS) entry which is preliminary data.</text>
</comment>
<feature type="domain" description="Transglutaminase-like" evidence="3">
    <location>
        <begin position="525"/>
        <end position="596"/>
    </location>
</feature>
<organism evidence="4 5">
    <name type="scientific">Malikia spinosa</name>
    <dbReference type="NCBI Taxonomy" id="86180"/>
    <lineage>
        <taxon>Bacteria</taxon>
        <taxon>Pseudomonadati</taxon>
        <taxon>Pseudomonadota</taxon>
        <taxon>Betaproteobacteria</taxon>
        <taxon>Burkholderiales</taxon>
        <taxon>Comamonadaceae</taxon>
        <taxon>Malikia</taxon>
    </lineage>
</organism>
<dbReference type="InterPro" id="IPR021878">
    <property type="entry name" value="TgpA_N"/>
</dbReference>
<feature type="region of interest" description="Disordered" evidence="1">
    <location>
        <begin position="1"/>
        <end position="97"/>
    </location>
</feature>
<dbReference type="Pfam" id="PF01841">
    <property type="entry name" value="Transglut_core"/>
    <property type="match status" value="1"/>
</dbReference>
<evidence type="ECO:0000259" key="3">
    <source>
        <dbReference type="SMART" id="SM00460"/>
    </source>
</evidence>
<evidence type="ECO:0000256" key="1">
    <source>
        <dbReference type="SAM" id="MobiDB-lite"/>
    </source>
</evidence>
<dbReference type="InterPro" id="IPR052901">
    <property type="entry name" value="Bact_TGase-like"/>
</dbReference>
<dbReference type="EMBL" id="VYSB01000016">
    <property type="protein sequence ID" value="MYZ53201.1"/>
    <property type="molecule type" value="Genomic_DNA"/>
</dbReference>
<accession>A0A7C9MYI2</accession>
<dbReference type="SUPFAM" id="SSF54001">
    <property type="entry name" value="Cysteine proteinases"/>
    <property type="match status" value="1"/>
</dbReference>
<dbReference type="PANTHER" id="PTHR42736:SF1">
    <property type="entry name" value="PROTEIN-GLUTAMINE GAMMA-GLUTAMYLTRANSFERASE"/>
    <property type="match status" value="1"/>
</dbReference>
<evidence type="ECO:0000313" key="5">
    <source>
        <dbReference type="Proteomes" id="UP000481947"/>
    </source>
</evidence>
<evidence type="ECO:0000256" key="2">
    <source>
        <dbReference type="SAM" id="Phobius"/>
    </source>
</evidence>
<feature type="transmembrane region" description="Helical" evidence="2">
    <location>
        <begin position="196"/>
        <end position="212"/>
    </location>
</feature>
<evidence type="ECO:0000313" key="4">
    <source>
        <dbReference type="EMBL" id="MYZ53201.1"/>
    </source>
</evidence>
<dbReference type="PANTHER" id="PTHR42736">
    <property type="entry name" value="PROTEIN-GLUTAMINE GAMMA-GLUTAMYLTRANSFERASE"/>
    <property type="match status" value="1"/>
</dbReference>
<feature type="transmembrane region" description="Helical" evidence="2">
    <location>
        <begin position="126"/>
        <end position="141"/>
    </location>
</feature>
<dbReference type="AlphaFoldDB" id="A0A7C9MYI2"/>
<name>A0A7C9MYI2_9BURK</name>
<dbReference type="InterPro" id="IPR002931">
    <property type="entry name" value="Transglutaminase-like"/>
</dbReference>
<keyword evidence="2" id="KW-0472">Membrane</keyword>
<feature type="transmembrane region" description="Helical" evidence="2">
    <location>
        <begin position="272"/>
        <end position="295"/>
    </location>
</feature>
<feature type="transmembrane region" description="Helical" evidence="2">
    <location>
        <begin position="219"/>
        <end position="236"/>
    </location>
</feature>
<dbReference type="SMART" id="SM00460">
    <property type="entry name" value="TGc"/>
    <property type="match status" value="1"/>
</dbReference>
<reference evidence="4 5" key="1">
    <citation type="submission" date="2019-09" db="EMBL/GenBank/DDBJ databases">
        <title>Identification of Malikia spinosa a prominent benzene-, toluene-, and ethylbenzene-degrading bacterium: enrichment, isolation and whole genome sequencing.</title>
        <authorList>
            <person name="Tancsics A."/>
            <person name="Revesz F."/>
            <person name="Kriszt B."/>
        </authorList>
    </citation>
    <scope>NUCLEOTIDE SEQUENCE [LARGE SCALE GENOMIC DNA]</scope>
    <source>
        <strain evidence="4 5">AB6</strain>
    </source>
</reference>
<dbReference type="Pfam" id="PF11992">
    <property type="entry name" value="TgpA_N"/>
    <property type="match status" value="1"/>
</dbReference>
<proteinExistence type="predicted"/>
<gene>
    <name evidence="4" type="ORF">F5985_13960</name>
</gene>
<dbReference type="Proteomes" id="UP000481947">
    <property type="component" value="Unassembled WGS sequence"/>
</dbReference>
<sequence length="792" mass="88104">MGGPAPLAPQRPAQVGGLEESRAAGRQRQCTLDQPRIQPAAGRSLLARTGPDRPGRYRAVPEPPVRLGAGRRSAGTGLRPAPGAARDRARPRAGAPAALPRGTGAVLKLARPLAPLAQLPRETRDTLFLLAVVAWVLLLQAPYLPGWSSALGLALLLARGWLALRQRALPHPGWRSALLLLIVVATWLHYHTLLGQQAGVTLIVLLLALKTLELRAQRDALVVFFLGFFTLLSQFFHSQSLLTALAMLLALWGLLTALVNAQLPVGRPPLALAARIAGQMMLLGAPLMLLLFLFFPRLGPLWSLPADALGGRSGLSERMQVGQIARLALDDRIALRVRFEGRPPAQQELYFRGPVLSQFDGIEWRPSRSTADAQAAELRVEGEPLRYQVTQEPSGMPWLLLLEASPEAPLIPGYPARMSSDLQWLTQRPVTELLRYQGQSYPRFRHGPETASPALDEWLALPPGYNPRTLALAALWRQEVEQRLQPGQEPGIRKVERVLAQLRQGGYRYTLEPGLFGRDSADEFWFDRRAGFCEHIAASSVILLRALGVPARVVTGYQGGERNPVDGLWSVRQSDAHAWAEVWLPKRGWTRVDPTAAVQPDRIDAFERLRPAPGLLADAMIQVSPSLALQLSRVWEALDYRWKQWVLDYSQQQQFDLLRQLGLDGADPSQLLRLLSWLLAALCLTVAAWALWRLRSRDPWLELLQRARHRLQQAGYQVAAQATPRQLAQLLAANGPAERRFEPLQAWLLELERQRYDPASQRPLAELRRQARALDWPQPQRAVPRPDSPDLT</sequence>
<protein>
    <submittedName>
        <fullName evidence="4">DUF3488 domain-containing protein</fullName>
    </submittedName>
</protein>
<keyword evidence="2" id="KW-1133">Transmembrane helix</keyword>